<keyword evidence="2" id="KW-0418">Kinase</keyword>
<feature type="domain" description="Reverse transcriptase" evidence="1">
    <location>
        <begin position="9"/>
        <end position="115"/>
    </location>
</feature>
<keyword evidence="2" id="KW-0675">Receptor</keyword>
<sequence length="265" mass="30164">SNSFVNALIPKTQNANMVKDFRPISLIGSLYKIIAKILANHLVVVLGDIVSDVKSAFVADKQILDGPSILNDLIQWCKSKKKQTMIFKVDFEKAFDSVRWDYLDDVLKKFGFDVKEKKVSLVKWNKVMASKDRDLLKPCMAKMVISVQQGGAELEQFNDLVNSLVDLQLSNMQDRWFWSLSGTGDFLIASVRQFIDEHLLFEVSSKFCWRKIVLINVNILTWKVKLDVLPTQFNLSKRGLDINSILCPSVRNTPSYLVTSFLLAP</sequence>
<comment type="caution">
    <text evidence="2">The sequence shown here is derived from an EMBL/GenBank/DDBJ whole genome shotgun (WGS) entry which is preliminary data.</text>
</comment>
<reference evidence="2" key="1">
    <citation type="journal article" date="2019" name="Sci. Rep.">
        <title>Draft genome of Tanacetum cinerariifolium, the natural source of mosquito coil.</title>
        <authorList>
            <person name="Yamashiro T."/>
            <person name="Shiraishi A."/>
            <person name="Satake H."/>
            <person name="Nakayama K."/>
        </authorList>
    </citation>
    <scope>NUCLEOTIDE SEQUENCE</scope>
</reference>
<dbReference type="InterPro" id="IPR000477">
    <property type="entry name" value="RT_dom"/>
</dbReference>
<keyword evidence="2" id="KW-0808">Transferase</keyword>
<name>A0A699IVV7_TANCI</name>
<dbReference type="AlphaFoldDB" id="A0A699IVV7"/>
<proteinExistence type="predicted"/>
<evidence type="ECO:0000313" key="2">
    <source>
        <dbReference type="EMBL" id="GEZ90543.1"/>
    </source>
</evidence>
<feature type="non-terminal residue" evidence="2">
    <location>
        <position position="1"/>
    </location>
</feature>
<dbReference type="PANTHER" id="PTHR31635">
    <property type="entry name" value="REVERSE TRANSCRIPTASE DOMAIN-CONTAINING PROTEIN-RELATED"/>
    <property type="match status" value="1"/>
</dbReference>
<accession>A0A699IVV7</accession>
<evidence type="ECO:0000259" key="1">
    <source>
        <dbReference type="Pfam" id="PF00078"/>
    </source>
</evidence>
<dbReference type="GO" id="GO:0016301">
    <property type="term" value="F:kinase activity"/>
    <property type="evidence" value="ECO:0007669"/>
    <property type="project" value="UniProtKB-KW"/>
</dbReference>
<dbReference type="Pfam" id="PF00078">
    <property type="entry name" value="RVT_1"/>
    <property type="match status" value="1"/>
</dbReference>
<gene>
    <name evidence="2" type="ORF">Tci_562516</name>
</gene>
<dbReference type="PANTHER" id="PTHR31635:SF196">
    <property type="entry name" value="REVERSE TRANSCRIPTASE DOMAIN-CONTAINING PROTEIN-RELATED"/>
    <property type="match status" value="1"/>
</dbReference>
<protein>
    <submittedName>
        <fullName evidence="2">Cysteine-rich receptor-like protein kinase</fullName>
    </submittedName>
</protein>
<dbReference type="EMBL" id="BKCJ010340029">
    <property type="protein sequence ID" value="GEZ90543.1"/>
    <property type="molecule type" value="Genomic_DNA"/>
</dbReference>
<organism evidence="2">
    <name type="scientific">Tanacetum cinerariifolium</name>
    <name type="common">Dalmatian daisy</name>
    <name type="synonym">Chrysanthemum cinerariifolium</name>
    <dbReference type="NCBI Taxonomy" id="118510"/>
    <lineage>
        <taxon>Eukaryota</taxon>
        <taxon>Viridiplantae</taxon>
        <taxon>Streptophyta</taxon>
        <taxon>Embryophyta</taxon>
        <taxon>Tracheophyta</taxon>
        <taxon>Spermatophyta</taxon>
        <taxon>Magnoliopsida</taxon>
        <taxon>eudicotyledons</taxon>
        <taxon>Gunneridae</taxon>
        <taxon>Pentapetalae</taxon>
        <taxon>asterids</taxon>
        <taxon>campanulids</taxon>
        <taxon>Asterales</taxon>
        <taxon>Asteraceae</taxon>
        <taxon>Asteroideae</taxon>
        <taxon>Anthemideae</taxon>
        <taxon>Anthemidinae</taxon>
        <taxon>Tanacetum</taxon>
    </lineage>
</organism>